<dbReference type="CDD" id="cd11528">
    <property type="entry name" value="NTP-PPase_MazG_Nterm"/>
    <property type="match status" value="1"/>
</dbReference>
<organism evidence="2 3">
    <name type="scientific">Intestinicryptomonas porci</name>
    <dbReference type="NCBI Taxonomy" id="2926320"/>
    <lineage>
        <taxon>Bacteria</taxon>
        <taxon>Pseudomonadati</taxon>
        <taxon>Verrucomicrobiota</taxon>
        <taxon>Opitutia</taxon>
        <taxon>Opitutales</taxon>
        <taxon>Intestinicryptomonaceae</taxon>
        <taxon>Intestinicryptomonas</taxon>
    </lineage>
</organism>
<dbReference type="PANTHER" id="PTHR30522">
    <property type="entry name" value="NUCLEOSIDE TRIPHOSPHATE PYROPHOSPHOHYDROLASE"/>
    <property type="match status" value="1"/>
</dbReference>
<dbReference type="InterPro" id="IPR048015">
    <property type="entry name" value="NTP-PPase_MazG-like_N"/>
</dbReference>
<dbReference type="RefSeq" id="WP_370396859.1">
    <property type="nucleotide sequence ID" value="NZ_JALBUT010000004.1"/>
</dbReference>
<dbReference type="Proteomes" id="UP001275932">
    <property type="component" value="Unassembled WGS sequence"/>
</dbReference>
<dbReference type="PANTHER" id="PTHR30522:SF0">
    <property type="entry name" value="NUCLEOSIDE TRIPHOSPHATE PYROPHOSPHOHYDROLASE"/>
    <property type="match status" value="1"/>
</dbReference>
<keyword evidence="3" id="KW-1185">Reference proteome</keyword>
<dbReference type="InterPro" id="IPR004518">
    <property type="entry name" value="MazG-like_dom"/>
</dbReference>
<evidence type="ECO:0000313" key="3">
    <source>
        <dbReference type="Proteomes" id="UP001275932"/>
    </source>
</evidence>
<proteinExistence type="predicted"/>
<reference evidence="2 3" key="1">
    <citation type="submission" date="2022-03" db="EMBL/GenBank/DDBJ databases">
        <title>Novel taxa within the pig intestine.</title>
        <authorList>
            <person name="Wylensek D."/>
            <person name="Bishof K."/>
            <person name="Afrizal A."/>
            <person name="Clavel T."/>
        </authorList>
    </citation>
    <scope>NUCLEOTIDE SEQUENCE [LARGE SCALE GENOMIC DNA]</scope>
    <source>
        <strain evidence="2 3">CLA-KB-P66</strain>
    </source>
</reference>
<protein>
    <submittedName>
        <fullName evidence="2">MazG family protein</fullName>
    </submittedName>
</protein>
<feature type="domain" description="NTP pyrophosphohydrolase MazG-like" evidence="1">
    <location>
        <begin position="26"/>
        <end position="99"/>
    </location>
</feature>
<comment type="caution">
    <text evidence="2">The sequence shown here is derived from an EMBL/GenBank/DDBJ whole genome shotgun (WGS) entry which is preliminary data.</text>
</comment>
<dbReference type="Pfam" id="PF03819">
    <property type="entry name" value="MazG"/>
    <property type="match status" value="1"/>
</dbReference>
<dbReference type="NCBIfam" id="TIGR00444">
    <property type="entry name" value="mazG"/>
    <property type="match status" value="1"/>
</dbReference>
<accession>A0ABU4WFS3</accession>
<dbReference type="Gene3D" id="1.10.287.1080">
    <property type="entry name" value="MazG-like"/>
    <property type="match status" value="1"/>
</dbReference>
<evidence type="ECO:0000259" key="1">
    <source>
        <dbReference type="Pfam" id="PF03819"/>
    </source>
</evidence>
<dbReference type="InterPro" id="IPR011551">
    <property type="entry name" value="NTP_PyrPHydrolase_MazG"/>
</dbReference>
<evidence type="ECO:0000313" key="2">
    <source>
        <dbReference type="EMBL" id="MDX8415411.1"/>
    </source>
</evidence>
<name>A0ABU4WFS3_9BACT</name>
<sequence>MESIENLVKIIEKLRAPDGCPWDREQTHDSIRGHLLEEAAEFLDAVDAKNYPNMCEELGDLLMHIMLHSQMAKEEGKFCFEDVVKELSDKLVRRHPHVFGEVKVGSSEDVVKIWSDVKASEKKSRPKSPDFWENLPRELSALRKARDVAKHIGEDSLKKLPDVGEDSGLKCGKELFEIVKKYREMGVEPEGALRDYLKFLRKNTDKTFTENSE</sequence>
<dbReference type="SUPFAM" id="SSF101386">
    <property type="entry name" value="all-alpha NTP pyrophosphatases"/>
    <property type="match status" value="1"/>
</dbReference>
<gene>
    <name evidence="2" type="ORF">MOX91_04355</name>
</gene>
<dbReference type="EMBL" id="JALBUT010000004">
    <property type="protein sequence ID" value="MDX8415411.1"/>
    <property type="molecule type" value="Genomic_DNA"/>
</dbReference>